<reference evidence="3" key="1">
    <citation type="submission" date="2016-10" db="EMBL/GenBank/DDBJ databases">
        <authorList>
            <person name="Varghese N."/>
        </authorList>
    </citation>
    <scope>NUCLEOTIDE SEQUENCE [LARGE SCALE GENOMIC DNA]</scope>
    <source>
        <strain evidence="3">DSM 17980</strain>
    </source>
</reference>
<feature type="chain" id="PRO_5010187767" description="Copper amine oxidase N-terminal domain-containing protein" evidence="1">
    <location>
        <begin position="28"/>
        <end position="456"/>
    </location>
</feature>
<name>A0A1I7J8G3_9BACL</name>
<evidence type="ECO:0000313" key="3">
    <source>
        <dbReference type="Proteomes" id="UP000183508"/>
    </source>
</evidence>
<proteinExistence type="predicted"/>
<feature type="signal peptide" evidence="1">
    <location>
        <begin position="1"/>
        <end position="27"/>
    </location>
</feature>
<sequence length="456" mass="49027">MKIKLGTLLAGSAAILATTSFVPQAMAATAKAQYATNIIYNGVVESSPKHIVAADPWGGTQTSWLPVWYVYTALTQAGIHTTWDGVRGVLSMTAPDGMNVDLTNLPTSGKVTPQTMAVQINGKTVLYAPRLAATDPASGLPTTYVPIYYLELAVKRLGITPGWDGTNWTMTVGNPSAVTQQDMADQMWAAFNATSNWDIVKYATMQDAGVTPTTAPVTAGDIANWLAKWAAASKGVMYAGQFHPYDLQYEASSDPFKWAQINGLYDGTAVSSASDQINADEATQIIDNLKWWLNGYKVSNGVYTLHVPFYPNWLTGFRLVAQDSVPEAKYQDGIAQATKYYDQIQVWGSPDWSKIYIKLPDTNGTNVTLGAAAKNFIYGNEAGLYPPGPDHGGTTLTISNTNGNYGFILKVLTMNETPLGGIGFEVTYKNYNGSPDFTKPIDDGAGQLDNGQSVGS</sequence>
<dbReference type="EMBL" id="FPBV01000009">
    <property type="protein sequence ID" value="SFU81463.1"/>
    <property type="molecule type" value="Genomic_DNA"/>
</dbReference>
<gene>
    <name evidence="2" type="ORF">SAMN05421543_1094</name>
</gene>
<organism evidence="2 3">
    <name type="scientific">Alicyclobacillus macrosporangiidus</name>
    <dbReference type="NCBI Taxonomy" id="392015"/>
    <lineage>
        <taxon>Bacteria</taxon>
        <taxon>Bacillati</taxon>
        <taxon>Bacillota</taxon>
        <taxon>Bacilli</taxon>
        <taxon>Bacillales</taxon>
        <taxon>Alicyclobacillaceae</taxon>
        <taxon>Alicyclobacillus</taxon>
    </lineage>
</organism>
<evidence type="ECO:0000313" key="2">
    <source>
        <dbReference type="EMBL" id="SFU81463.1"/>
    </source>
</evidence>
<dbReference type="RefSeq" id="WP_074952000.1">
    <property type="nucleotide sequence ID" value="NZ_FPBV01000009.1"/>
</dbReference>
<evidence type="ECO:0008006" key="4">
    <source>
        <dbReference type="Google" id="ProtNLM"/>
    </source>
</evidence>
<dbReference type="STRING" id="392015.SAMN05421543_1094"/>
<dbReference type="OrthoDB" id="2370483at2"/>
<dbReference type="eggNOG" id="COG3409">
    <property type="taxonomic scope" value="Bacteria"/>
</dbReference>
<accession>A0A1I7J8G3</accession>
<keyword evidence="3" id="KW-1185">Reference proteome</keyword>
<evidence type="ECO:0000256" key="1">
    <source>
        <dbReference type="SAM" id="SignalP"/>
    </source>
</evidence>
<dbReference type="AlphaFoldDB" id="A0A1I7J8G3"/>
<protein>
    <recommendedName>
        <fullName evidence="4">Copper amine oxidase N-terminal domain-containing protein</fullName>
    </recommendedName>
</protein>
<dbReference type="Proteomes" id="UP000183508">
    <property type="component" value="Unassembled WGS sequence"/>
</dbReference>
<keyword evidence="1" id="KW-0732">Signal</keyword>